<dbReference type="EMBL" id="MVIM01000009">
    <property type="protein sequence ID" value="ORB63947.1"/>
    <property type="molecule type" value="Genomic_DNA"/>
</dbReference>
<dbReference type="InterPro" id="IPR032808">
    <property type="entry name" value="DoxX"/>
</dbReference>
<dbReference type="Pfam" id="PF13564">
    <property type="entry name" value="DoxX_2"/>
    <property type="match status" value="1"/>
</dbReference>
<proteinExistence type="predicted"/>
<dbReference type="Proteomes" id="UP000192411">
    <property type="component" value="Unassembled WGS sequence"/>
</dbReference>
<dbReference type="AlphaFoldDB" id="A0A1X0JP34"/>
<keyword evidence="7" id="KW-1185">Reference proteome</keyword>
<evidence type="ECO:0000256" key="2">
    <source>
        <dbReference type="ARBA" id="ARBA00022692"/>
    </source>
</evidence>
<reference evidence="6 7" key="1">
    <citation type="submission" date="2017-02" db="EMBL/GenBank/DDBJ databases">
        <title>The new phylogeny of genus Mycobacterium.</title>
        <authorList>
            <person name="Tortoli E."/>
            <person name="Trovato A."/>
            <person name="Cirillo D.M."/>
        </authorList>
    </citation>
    <scope>NUCLEOTIDE SEQUENCE [LARGE SCALE GENOMIC DNA]</scope>
    <source>
        <strain evidence="6 7">DSM 44338</strain>
    </source>
</reference>
<dbReference type="RefSeq" id="WP_083126979.1">
    <property type="nucleotide sequence ID" value="NZ_MVIM01000009.1"/>
</dbReference>
<sequence>MTSLPDPQWPVAVLAAIQLVDALLCIKPAAFIADCFRGVNWPQRLWWLMPPIKLAAAAGLVAGLWIPYLAALTCAALVAYFLCAIAAHVLARDYGRNLFLNATGMLVTCVAVGVFCFLV</sequence>
<feature type="transmembrane region" description="Helical" evidence="5">
    <location>
        <begin position="12"/>
        <end position="33"/>
    </location>
</feature>
<keyword evidence="2 5" id="KW-0812">Transmembrane</keyword>
<evidence type="ECO:0000313" key="7">
    <source>
        <dbReference type="Proteomes" id="UP000192411"/>
    </source>
</evidence>
<dbReference type="OrthoDB" id="4377071at2"/>
<evidence type="ECO:0008006" key="8">
    <source>
        <dbReference type="Google" id="ProtNLM"/>
    </source>
</evidence>
<organism evidence="6 7">
    <name type="scientific">Mycolicibacterium tusciae</name>
    <dbReference type="NCBI Taxonomy" id="75922"/>
    <lineage>
        <taxon>Bacteria</taxon>
        <taxon>Bacillati</taxon>
        <taxon>Actinomycetota</taxon>
        <taxon>Actinomycetes</taxon>
        <taxon>Mycobacteriales</taxon>
        <taxon>Mycobacteriaceae</taxon>
        <taxon>Mycolicibacterium</taxon>
    </lineage>
</organism>
<protein>
    <recommendedName>
        <fullName evidence="8">DoxX family protein</fullName>
    </recommendedName>
</protein>
<evidence type="ECO:0000256" key="1">
    <source>
        <dbReference type="ARBA" id="ARBA00004141"/>
    </source>
</evidence>
<keyword evidence="3 5" id="KW-1133">Transmembrane helix</keyword>
<feature type="transmembrane region" description="Helical" evidence="5">
    <location>
        <begin position="45"/>
        <end position="62"/>
    </location>
</feature>
<name>A0A1X0JP34_9MYCO</name>
<evidence type="ECO:0000256" key="3">
    <source>
        <dbReference type="ARBA" id="ARBA00022989"/>
    </source>
</evidence>
<accession>A0A1X0JP34</accession>
<evidence type="ECO:0000256" key="5">
    <source>
        <dbReference type="SAM" id="Phobius"/>
    </source>
</evidence>
<comment type="subcellular location">
    <subcellularLocation>
        <location evidence="1">Membrane</location>
        <topology evidence="1">Multi-pass membrane protein</topology>
    </subcellularLocation>
</comment>
<gene>
    <name evidence="6" type="ORF">BST47_18135</name>
</gene>
<feature type="transmembrane region" description="Helical" evidence="5">
    <location>
        <begin position="68"/>
        <end position="91"/>
    </location>
</feature>
<keyword evidence="4 5" id="KW-0472">Membrane</keyword>
<evidence type="ECO:0000313" key="6">
    <source>
        <dbReference type="EMBL" id="ORB63947.1"/>
    </source>
</evidence>
<evidence type="ECO:0000256" key="4">
    <source>
        <dbReference type="ARBA" id="ARBA00023136"/>
    </source>
</evidence>
<dbReference type="GO" id="GO:0016020">
    <property type="term" value="C:membrane"/>
    <property type="evidence" value="ECO:0007669"/>
    <property type="project" value="UniProtKB-SubCell"/>
</dbReference>
<dbReference type="STRING" id="75922.BST47_18135"/>
<comment type="caution">
    <text evidence="6">The sequence shown here is derived from an EMBL/GenBank/DDBJ whole genome shotgun (WGS) entry which is preliminary data.</text>
</comment>
<feature type="transmembrane region" description="Helical" evidence="5">
    <location>
        <begin position="98"/>
        <end position="118"/>
    </location>
</feature>